<feature type="domain" description="Peptidase M13 N-terminal" evidence="8">
    <location>
        <begin position="173"/>
        <end position="248"/>
    </location>
</feature>
<keyword evidence="6" id="KW-0482">Metalloprotease</keyword>
<evidence type="ECO:0000256" key="1">
    <source>
        <dbReference type="ARBA" id="ARBA00001947"/>
    </source>
</evidence>
<dbReference type="CDD" id="cd08662">
    <property type="entry name" value="M13"/>
    <property type="match status" value="1"/>
</dbReference>
<dbReference type="PRINTS" id="PR00786">
    <property type="entry name" value="NEPRILYSIN"/>
</dbReference>
<dbReference type="InterPro" id="IPR000718">
    <property type="entry name" value="Peptidase_M13"/>
</dbReference>
<dbReference type="GO" id="GO:0016485">
    <property type="term" value="P:protein processing"/>
    <property type="evidence" value="ECO:0007669"/>
    <property type="project" value="TreeGrafter"/>
</dbReference>
<evidence type="ECO:0000256" key="3">
    <source>
        <dbReference type="ARBA" id="ARBA00022723"/>
    </source>
</evidence>
<dbReference type="GO" id="GO:0004222">
    <property type="term" value="F:metalloendopeptidase activity"/>
    <property type="evidence" value="ECO:0007669"/>
    <property type="project" value="InterPro"/>
</dbReference>
<dbReference type="Pfam" id="PF05649">
    <property type="entry name" value="Peptidase_M13_N"/>
    <property type="match status" value="2"/>
</dbReference>
<dbReference type="InterPro" id="IPR018497">
    <property type="entry name" value="Peptidase_M13_C"/>
</dbReference>
<dbReference type="EMBL" id="CAJNOH010001233">
    <property type="protein sequence ID" value="CAF1193239.1"/>
    <property type="molecule type" value="Genomic_DNA"/>
</dbReference>
<name>A0A815QD08_9BILA</name>
<sequence>MMWIISNNRCSPRWKKFMLFLCIFAYLYIISTTSFSIFLGTKQRNVIHPQKKNNDHLCLTSYCIKAANYLLESINETVEPCENLYEFTCGRWLTNTNIPNDVRHQDTFQMMQDQLGSTLINLLTTLPSNSTIESKAIINARRLYTSCINEAMIEMKSVDKKIAKYHWTTDEQRARIFEYIRTTLGNLSRAINTSNYFDTDARNQVLEMMNNIRHSFIDILEQSIWMDPISKNRAIEKARAIVEKMGYPDYLDSDNVTKLENDYAEYNFNSLFLRNTLIIDRLIVKNNLRILRKPVDRKAWTDWAPTTINAFYFPLYNDITFPAGFLQPPFFHKDAPKYLNYGGVGVVIGHEIIHGFDDLGRHFDKEGNKVSWWSNETINTFNKHKQCIIEQYNNYVMAQINVEINGERTQGENIAENGGLKVAFFAYQKWAHTHKNVDKKLLGLSKYSAEQMFFLNYGRMWCSKMTDKYATNIVLGDVHLPGQFRVLGSTSNFVEFDRAFGCKPGQGNSRMNKCNVW</sequence>
<evidence type="ECO:0000313" key="10">
    <source>
        <dbReference type="EMBL" id="CAF1461467.1"/>
    </source>
</evidence>
<evidence type="ECO:0000256" key="6">
    <source>
        <dbReference type="ARBA" id="ARBA00023049"/>
    </source>
</evidence>
<feature type="domain" description="Peptidase M13 C-terminal" evidence="7">
    <location>
        <begin position="309"/>
        <end position="515"/>
    </location>
</feature>
<dbReference type="Proteomes" id="UP000663870">
    <property type="component" value="Unassembled WGS sequence"/>
</dbReference>
<dbReference type="Gene3D" id="3.40.390.10">
    <property type="entry name" value="Collagenase (Catalytic Domain)"/>
    <property type="match status" value="2"/>
</dbReference>
<dbReference type="GO" id="GO:0005886">
    <property type="term" value="C:plasma membrane"/>
    <property type="evidence" value="ECO:0007669"/>
    <property type="project" value="TreeGrafter"/>
</dbReference>
<feature type="domain" description="Peptidase M13 N-terminal" evidence="8">
    <location>
        <begin position="80"/>
        <end position="158"/>
    </location>
</feature>
<protein>
    <submittedName>
        <fullName evidence="10">Uncharacterized protein</fullName>
    </submittedName>
</protein>
<gene>
    <name evidence="10" type="ORF">JXQ802_LOCUS38193</name>
    <name evidence="9" type="ORF">PYM288_LOCUS24459</name>
</gene>
<proteinExistence type="predicted"/>
<dbReference type="SUPFAM" id="SSF55486">
    <property type="entry name" value="Metalloproteases ('zincins'), catalytic domain"/>
    <property type="match status" value="2"/>
</dbReference>
<dbReference type="Proteomes" id="UP000663854">
    <property type="component" value="Unassembled WGS sequence"/>
</dbReference>
<dbReference type="PROSITE" id="PS51885">
    <property type="entry name" value="NEPRILYSIN"/>
    <property type="match status" value="1"/>
</dbReference>
<evidence type="ECO:0000256" key="4">
    <source>
        <dbReference type="ARBA" id="ARBA00022801"/>
    </source>
</evidence>
<dbReference type="Pfam" id="PF01431">
    <property type="entry name" value="Peptidase_M13"/>
    <property type="match status" value="1"/>
</dbReference>
<keyword evidence="2" id="KW-0645">Protease</keyword>
<evidence type="ECO:0000259" key="7">
    <source>
        <dbReference type="Pfam" id="PF01431"/>
    </source>
</evidence>
<evidence type="ECO:0000313" key="9">
    <source>
        <dbReference type="EMBL" id="CAF1193239.1"/>
    </source>
</evidence>
<keyword evidence="4" id="KW-0378">Hydrolase</keyword>
<keyword evidence="5" id="KW-0862">Zinc</keyword>
<dbReference type="PANTHER" id="PTHR11733">
    <property type="entry name" value="ZINC METALLOPROTEASE FAMILY M13 NEPRILYSIN-RELATED"/>
    <property type="match status" value="1"/>
</dbReference>
<dbReference type="GO" id="GO:0046872">
    <property type="term" value="F:metal ion binding"/>
    <property type="evidence" value="ECO:0007669"/>
    <property type="project" value="UniProtKB-KW"/>
</dbReference>
<evidence type="ECO:0000256" key="5">
    <source>
        <dbReference type="ARBA" id="ARBA00022833"/>
    </source>
</evidence>
<evidence type="ECO:0000259" key="8">
    <source>
        <dbReference type="Pfam" id="PF05649"/>
    </source>
</evidence>
<keyword evidence="3" id="KW-0479">Metal-binding</keyword>
<dbReference type="EMBL" id="CAJNOL010002097">
    <property type="protein sequence ID" value="CAF1461467.1"/>
    <property type="molecule type" value="Genomic_DNA"/>
</dbReference>
<dbReference type="InterPro" id="IPR008753">
    <property type="entry name" value="Peptidase_M13_N"/>
</dbReference>
<dbReference type="PANTHER" id="PTHR11733:SF133">
    <property type="entry name" value="PHOSPHATE-REGULATING NEUTRAL ENDOPEPTIDASE PHEX"/>
    <property type="match status" value="1"/>
</dbReference>
<evidence type="ECO:0000313" key="11">
    <source>
        <dbReference type="Proteomes" id="UP000663870"/>
    </source>
</evidence>
<keyword evidence="11" id="KW-1185">Reference proteome</keyword>
<accession>A0A815QD08</accession>
<comment type="cofactor">
    <cofactor evidence="1">
        <name>Zn(2+)</name>
        <dbReference type="ChEBI" id="CHEBI:29105"/>
    </cofactor>
</comment>
<comment type="caution">
    <text evidence="10">The sequence shown here is derived from an EMBL/GenBank/DDBJ whole genome shotgun (WGS) entry which is preliminary data.</text>
</comment>
<dbReference type="InterPro" id="IPR024079">
    <property type="entry name" value="MetalloPept_cat_dom_sf"/>
</dbReference>
<organism evidence="10 11">
    <name type="scientific">Rotaria sordida</name>
    <dbReference type="NCBI Taxonomy" id="392033"/>
    <lineage>
        <taxon>Eukaryota</taxon>
        <taxon>Metazoa</taxon>
        <taxon>Spiralia</taxon>
        <taxon>Gnathifera</taxon>
        <taxon>Rotifera</taxon>
        <taxon>Eurotatoria</taxon>
        <taxon>Bdelloidea</taxon>
        <taxon>Philodinida</taxon>
        <taxon>Philodinidae</taxon>
        <taxon>Rotaria</taxon>
    </lineage>
</organism>
<dbReference type="Gene3D" id="1.10.1380.10">
    <property type="entry name" value="Neutral endopeptidase , domain2"/>
    <property type="match status" value="2"/>
</dbReference>
<dbReference type="AlphaFoldDB" id="A0A815QD08"/>
<dbReference type="InterPro" id="IPR042089">
    <property type="entry name" value="Peptidase_M13_dom_2"/>
</dbReference>
<reference evidence="10" key="1">
    <citation type="submission" date="2021-02" db="EMBL/GenBank/DDBJ databases">
        <authorList>
            <person name="Nowell W R."/>
        </authorList>
    </citation>
    <scope>NUCLEOTIDE SEQUENCE</scope>
</reference>
<evidence type="ECO:0000256" key="2">
    <source>
        <dbReference type="ARBA" id="ARBA00022670"/>
    </source>
</evidence>